<organism evidence="13 14">
    <name type="scientific">Massilia terrae</name>
    <dbReference type="NCBI Taxonomy" id="1811224"/>
    <lineage>
        <taxon>Bacteria</taxon>
        <taxon>Pseudomonadati</taxon>
        <taxon>Pseudomonadota</taxon>
        <taxon>Betaproteobacteria</taxon>
        <taxon>Burkholderiales</taxon>
        <taxon>Oxalobacteraceae</taxon>
        <taxon>Telluria group</taxon>
        <taxon>Massilia</taxon>
    </lineage>
</organism>
<keyword evidence="14" id="KW-1185">Reference proteome</keyword>
<dbReference type="Proteomes" id="UP001204621">
    <property type="component" value="Unassembled WGS sequence"/>
</dbReference>
<dbReference type="SMART" id="SM00387">
    <property type="entry name" value="HATPase_c"/>
    <property type="match status" value="1"/>
</dbReference>
<keyword evidence="3 8" id="KW-0597">Phosphoprotein</keyword>
<dbReference type="InterPro" id="IPR008207">
    <property type="entry name" value="Sig_transdc_His_kin_Hpt_dom"/>
</dbReference>
<evidence type="ECO:0000259" key="12">
    <source>
        <dbReference type="PROSITE" id="PS50894"/>
    </source>
</evidence>
<dbReference type="PROSITE" id="PS50851">
    <property type="entry name" value="CHEW"/>
    <property type="match status" value="1"/>
</dbReference>
<dbReference type="Pfam" id="PF00072">
    <property type="entry name" value="Response_reg"/>
    <property type="match status" value="1"/>
</dbReference>
<evidence type="ECO:0000256" key="3">
    <source>
        <dbReference type="ARBA" id="ARBA00022553"/>
    </source>
</evidence>
<name>A0ABT2D5X1_9BURK</name>
<comment type="catalytic activity">
    <reaction evidence="1">
        <text>ATP + protein L-histidine = ADP + protein N-phospho-L-histidine.</text>
        <dbReference type="EC" id="2.7.13.3"/>
    </reaction>
</comment>
<dbReference type="SMART" id="SM00260">
    <property type="entry name" value="CheW"/>
    <property type="match status" value="1"/>
</dbReference>
<evidence type="ECO:0000256" key="8">
    <source>
        <dbReference type="PROSITE-ProRule" id="PRU00169"/>
    </source>
</evidence>
<dbReference type="InterPro" id="IPR036641">
    <property type="entry name" value="HPT_dom_sf"/>
</dbReference>
<dbReference type="PRINTS" id="PR00344">
    <property type="entry name" value="BCTRLSENSOR"/>
</dbReference>
<dbReference type="CDD" id="cd00088">
    <property type="entry name" value="HPT"/>
    <property type="match status" value="1"/>
</dbReference>
<dbReference type="InterPro" id="IPR001789">
    <property type="entry name" value="Sig_transdc_resp-reg_receiver"/>
</dbReference>
<dbReference type="PANTHER" id="PTHR43395:SF1">
    <property type="entry name" value="CHEMOTAXIS PROTEIN CHEA"/>
    <property type="match status" value="1"/>
</dbReference>
<dbReference type="Gene3D" id="3.30.565.10">
    <property type="entry name" value="Histidine kinase-like ATPase, C-terminal domain"/>
    <property type="match status" value="1"/>
</dbReference>
<dbReference type="Pfam" id="PF01584">
    <property type="entry name" value="CheW"/>
    <property type="match status" value="1"/>
</dbReference>
<dbReference type="SUPFAM" id="SSF52172">
    <property type="entry name" value="CheY-like"/>
    <property type="match status" value="1"/>
</dbReference>
<evidence type="ECO:0000259" key="9">
    <source>
        <dbReference type="PROSITE" id="PS50109"/>
    </source>
</evidence>
<feature type="modified residue" description="4-aspartylphosphate" evidence="8">
    <location>
        <position position="652"/>
    </location>
</feature>
<dbReference type="Pfam" id="PF02518">
    <property type="entry name" value="HATPase_c"/>
    <property type="match status" value="1"/>
</dbReference>
<evidence type="ECO:0000256" key="7">
    <source>
        <dbReference type="PROSITE-ProRule" id="PRU00110"/>
    </source>
</evidence>
<gene>
    <name evidence="13" type="ORF">NX778_21965</name>
</gene>
<dbReference type="InterPro" id="IPR011006">
    <property type="entry name" value="CheY-like_superfamily"/>
</dbReference>
<keyword evidence="5" id="KW-0418">Kinase</keyword>
<keyword evidence="6" id="KW-0902">Two-component regulatory system</keyword>
<dbReference type="InterPro" id="IPR002545">
    <property type="entry name" value="CheW-lke_dom"/>
</dbReference>
<comment type="caution">
    <text evidence="13">The sequence shown here is derived from an EMBL/GenBank/DDBJ whole genome shotgun (WGS) entry which is preliminary data.</text>
</comment>
<dbReference type="PANTHER" id="PTHR43395">
    <property type="entry name" value="SENSOR HISTIDINE KINASE CHEA"/>
    <property type="match status" value="1"/>
</dbReference>
<evidence type="ECO:0000313" key="14">
    <source>
        <dbReference type="Proteomes" id="UP001204621"/>
    </source>
</evidence>
<dbReference type="Gene3D" id="1.20.120.160">
    <property type="entry name" value="HPT domain"/>
    <property type="match status" value="1"/>
</dbReference>
<evidence type="ECO:0000256" key="6">
    <source>
        <dbReference type="ARBA" id="ARBA00023012"/>
    </source>
</evidence>
<dbReference type="SUPFAM" id="SSF50341">
    <property type="entry name" value="CheW-like"/>
    <property type="match status" value="1"/>
</dbReference>
<dbReference type="SUPFAM" id="SSF47226">
    <property type="entry name" value="Histidine-containing phosphotransfer domain, HPT domain"/>
    <property type="match status" value="1"/>
</dbReference>
<feature type="domain" description="Response regulatory" evidence="10">
    <location>
        <begin position="603"/>
        <end position="719"/>
    </location>
</feature>
<keyword evidence="4" id="KW-0808">Transferase</keyword>
<proteinExistence type="predicted"/>
<dbReference type="SMART" id="SM00448">
    <property type="entry name" value="REC"/>
    <property type="match status" value="1"/>
</dbReference>
<dbReference type="Pfam" id="PF01627">
    <property type="entry name" value="Hpt"/>
    <property type="match status" value="1"/>
</dbReference>
<accession>A0ABT2D5X1</accession>
<dbReference type="InterPro" id="IPR005467">
    <property type="entry name" value="His_kinase_dom"/>
</dbReference>
<feature type="modified residue" description="Phosphohistidine" evidence="7">
    <location>
        <position position="51"/>
    </location>
</feature>
<feature type="domain" description="Histidine kinase" evidence="9">
    <location>
        <begin position="250"/>
        <end position="447"/>
    </location>
</feature>
<dbReference type="PROSITE" id="PS50110">
    <property type="entry name" value="RESPONSE_REGULATORY"/>
    <property type="match status" value="1"/>
</dbReference>
<evidence type="ECO:0000259" key="10">
    <source>
        <dbReference type="PROSITE" id="PS50110"/>
    </source>
</evidence>
<evidence type="ECO:0000256" key="2">
    <source>
        <dbReference type="ARBA" id="ARBA00012438"/>
    </source>
</evidence>
<evidence type="ECO:0000313" key="13">
    <source>
        <dbReference type="EMBL" id="MCS0660743.1"/>
    </source>
</evidence>
<dbReference type="InterPro" id="IPR051315">
    <property type="entry name" value="Bact_Chemotaxis_CheA"/>
</dbReference>
<sequence>MMPDQDLSAFSLFDLFRLEAEGQSRVLTEGLLALERGAAPGALEPLMRAAHSLKGAAAIVALEPAVRLAHEMEDALLALNRAGAVPVQRIDALLAGVDLLQRLAQVGEAGLQDWLAANQHAFDAAIGAIGAPVAVAPPVAAQPVAEEAGAMPATPVQQASDELLALASQARLQALQFAPFITSLERYKRSQAGVMQLLEQLRDAATASRDPHLADLAALVMARAEPLKGVLLSHIAEADEYQRHAVTVTSRLADQVLALRMCPIGDGLHSFPRMARDLARSLGKKVRVDLAGADTMVDRAILPRIEGALTQMLRNALDHGIEMPDERRAAGKPEEGAIRIGARHLGGMLLVEVADDGRGVDPQRIRDAAVRHQRATAAIAARLPDAELMEFLFLPGFSLKESANELSGRGVGLDVVHDLAVSLNGSLRAESRPGQGFALSLTLPLTQSVVRALVVDIGGEPYALPIARVERVLKLPQGALVTRGGQQYIDLAGEWIGVVGAAQVLGLGCPDAGPELSLVVIGGGHDRCALAVDAIRGEQTLTVQPLEPMFGALRDVACGAILDSGAPVLVLDVPSLLVSTNRLLHEGALQHLGQPDDAAGRRRVLVVDDSLTVREMERKVLAAHGYKVDVAVDGMDGWNMLRSADYDLLVTDVDMPRMDGIELVTLLRADARLQRMPVMIVSYKDRMEDRARGLHAGADYYLAKGSFHERALLDAVADLIGGPLID</sequence>
<dbReference type="InterPro" id="IPR036890">
    <property type="entry name" value="HATPase_C_sf"/>
</dbReference>
<evidence type="ECO:0000256" key="5">
    <source>
        <dbReference type="ARBA" id="ARBA00022777"/>
    </source>
</evidence>
<dbReference type="EMBL" id="JANUGU010000009">
    <property type="protein sequence ID" value="MCS0660743.1"/>
    <property type="molecule type" value="Genomic_DNA"/>
</dbReference>
<protein>
    <recommendedName>
        <fullName evidence="2">histidine kinase</fullName>
        <ecNumber evidence="2">2.7.13.3</ecNumber>
    </recommendedName>
</protein>
<dbReference type="Gene3D" id="3.40.50.2300">
    <property type="match status" value="1"/>
</dbReference>
<dbReference type="InterPro" id="IPR036061">
    <property type="entry name" value="CheW-like_dom_sf"/>
</dbReference>
<dbReference type="PROSITE" id="PS50109">
    <property type="entry name" value="HIS_KIN"/>
    <property type="match status" value="1"/>
</dbReference>
<reference evidence="13 14" key="1">
    <citation type="submission" date="2022-08" db="EMBL/GenBank/DDBJ databases">
        <title>Reclassification of Massilia species as members of the genera Telluria, Duganella, Pseudoduganella, Mokoshia gen. nov. and Zemynaea gen. nov. using orthogonal and non-orthogonal genome-based approaches.</title>
        <authorList>
            <person name="Bowman J.P."/>
        </authorList>
    </citation>
    <scope>NUCLEOTIDE SEQUENCE [LARGE SCALE GENOMIC DNA]</scope>
    <source>
        <strain evidence="13 14">JCM 31606</strain>
    </source>
</reference>
<evidence type="ECO:0000256" key="4">
    <source>
        <dbReference type="ARBA" id="ARBA00022679"/>
    </source>
</evidence>
<dbReference type="SMART" id="SM00073">
    <property type="entry name" value="HPT"/>
    <property type="match status" value="1"/>
</dbReference>
<evidence type="ECO:0000259" key="11">
    <source>
        <dbReference type="PROSITE" id="PS50851"/>
    </source>
</evidence>
<feature type="domain" description="CheW-like" evidence="11">
    <location>
        <begin position="449"/>
        <end position="582"/>
    </location>
</feature>
<dbReference type="RefSeq" id="WP_258813935.1">
    <property type="nucleotide sequence ID" value="NZ_JANUGU010000009.1"/>
</dbReference>
<feature type="domain" description="HPt" evidence="12">
    <location>
        <begin position="5"/>
        <end position="114"/>
    </location>
</feature>
<dbReference type="Gene3D" id="2.30.30.40">
    <property type="entry name" value="SH3 Domains"/>
    <property type="match status" value="1"/>
</dbReference>
<dbReference type="InterPro" id="IPR003594">
    <property type="entry name" value="HATPase_dom"/>
</dbReference>
<dbReference type="InterPro" id="IPR004358">
    <property type="entry name" value="Sig_transdc_His_kin-like_C"/>
</dbReference>
<evidence type="ECO:0000256" key="1">
    <source>
        <dbReference type="ARBA" id="ARBA00000085"/>
    </source>
</evidence>
<dbReference type="EC" id="2.7.13.3" evidence="2"/>
<dbReference type="SUPFAM" id="SSF55874">
    <property type="entry name" value="ATPase domain of HSP90 chaperone/DNA topoisomerase II/histidine kinase"/>
    <property type="match status" value="1"/>
</dbReference>
<dbReference type="PROSITE" id="PS50894">
    <property type="entry name" value="HPT"/>
    <property type="match status" value="1"/>
</dbReference>